<evidence type="ECO:0000313" key="11">
    <source>
        <dbReference type="EMBL" id="CAB3376369.1"/>
    </source>
</evidence>
<comment type="function">
    <text evidence="8">Catalytic subunit of a complex which severs microtubules in an ATP-dependent manner. Microtubule severing may promote rapid reorganization of cellular microtubule arrays and the release of microtubules from the centrosome following nucleation.</text>
</comment>
<keyword evidence="2 8" id="KW-0963">Cytoplasm</keyword>
<evidence type="ECO:0000256" key="7">
    <source>
        <dbReference type="ARBA" id="ARBA00023235"/>
    </source>
</evidence>
<dbReference type="InterPro" id="IPR050304">
    <property type="entry name" value="MT-severing_AAA_ATPase"/>
</dbReference>
<dbReference type="Pfam" id="PF00004">
    <property type="entry name" value="AAA"/>
    <property type="match status" value="1"/>
</dbReference>
<organism evidence="11 12">
    <name type="scientific">Cloeon dipterum</name>
    <dbReference type="NCBI Taxonomy" id="197152"/>
    <lineage>
        <taxon>Eukaryota</taxon>
        <taxon>Metazoa</taxon>
        <taxon>Ecdysozoa</taxon>
        <taxon>Arthropoda</taxon>
        <taxon>Hexapoda</taxon>
        <taxon>Insecta</taxon>
        <taxon>Pterygota</taxon>
        <taxon>Palaeoptera</taxon>
        <taxon>Ephemeroptera</taxon>
        <taxon>Pisciforma</taxon>
        <taxon>Baetidae</taxon>
        <taxon>Cloeon</taxon>
    </lineage>
</organism>
<evidence type="ECO:0000256" key="4">
    <source>
        <dbReference type="ARBA" id="ARBA00022741"/>
    </source>
</evidence>
<dbReference type="GO" id="GO:0005737">
    <property type="term" value="C:cytoplasm"/>
    <property type="evidence" value="ECO:0007669"/>
    <property type="project" value="UniProtKB-SubCell"/>
</dbReference>
<dbReference type="GO" id="GO:0005524">
    <property type="term" value="F:ATP binding"/>
    <property type="evidence" value="ECO:0007669"/>
    <property type="project" value="UniProtKB-KW"/>
</dbReference>
<evidence type="ECO:0000256" key="2">
    <source>
        <dbReference type="ARBA" id="ARBA00022490"/>
    </source>
</evidence>
<dbReference type="GO" id="GO:0000922">
    <property type="term" value="C:spindle pole"/>
    <property type="evidence" value="ECO:0007669"/>
    <property type="project" value="UniProtKB-SubCell"/>
</dbReference>
<dbReference type="FunFam" id="1.10.8.60:FF:000025">
    <property type="entry name" value="Katanin p60 ATPase-containing subunit A1"/>
    <property type="match status" value="1"/>
</dbReference>
<comment type="catalytic activity">
    <reaction evidence="8">
        <text>n ATP + n H2O + a microtubule = n ADP + n phosphate + (n+1) alpha/beta tubulin heterodimers.</text>
        <dbReference type="EC" id="5.6.1.1"/>
    </reaction>
</comment>
<evidence type="ECO:0000259" key="10">
    <source>
        <dbReference type="SMART" id="SM00382"/>
    </source>
</evidence>
<evidence type="ECO:0000256" key="8">
    <source>
        <dbReference type="HAMAP-Rule" id="MF_03023"/>
    </source>
</evidence>
<feature type="domain" description="AAA+ ATPase" evidence="10">
    <location>
        <begin position="338"/>
        <end position="476"/>
    </location>
</feature>
<protein>
    <recommendedName>
        <fullName evidence="8">Katanin p60 ATPase-containing subunit A1</fullName>
        <shortName evidence="8">Katanin p60 subunit A1</shortName>
        <ecNumber evidence="8">5.6.1.1</ecNumber>
    </recommendedName>
    <alternativeName>
        <fullName evidence="8">p60 katanin</fullName>
    </alternativeName>
</protein>
<dbReference type="InterPro" id="IPR028596">
    <property type="entry name" value="KATNA1"/>
</dbReference>
<comment type="caution">
    <text evidence="11">The sequence shown here is derived from an EMBL/GenBank/DDBJ whole genome shotgun (WGS) entry which is preliminary data.</text>
</comment>
<dbReference type="InterPro" id="IPR041569">
    <property type="entry name" value="AAA_lid_3"/>
</dbReference>
<evidence type="ECO:0000256" key="5">
    <source>
        <dbReference type="ARBA" id="ARBA00022840"/>
    </source>
</evidence>
<dbReference type="GO" id="GO:0051301">
    <property type="term" value="P:cell division"/>
    <property type="evidence" value="ECO:0007669"/>
    <property type="project" value="UniProtKB-KW"/>
</dbReference>
<comment type="activity regulation">
    <text evidence="8">ATPase activity is stimulated by microtubules, which promote homooligomerization. ATP-dependent microtubule severing is stimulated by interaction with KATNB1.</text>
</comment>
<feature type="binding site" evidence="8">
    <location>
        <begin position="346"/>
        <end position="353"/>
    </location>
    <ligand>
        <name>ATP</name>
        <dbReference type="ChEBI" id="CHEBI:30616"/>
    </ligand>
</feature>
<dbReference type="Gene3D" id="1.10.8.60">
    <property type="match status" value="1"/>
</dbReference>
<dbReference type="EC" id="5.6.1.1" evidence="8"/>
<dbReference type="FunFam" id="3.40.50.300:FF:000159">
    <property type="entry name" value="Katanin p60 ATPase-containing subunit A1"/>
    <property type="match status" value="1"/>
</dbReference>
<keyword evidence="8" id="KW-0498">Mitosis</keyword>
<dbReference type="GO" id="GO:0016887">
    <property type="term" value="F:ATP hydrolysis activity"/>
    <property type="evidence" value="ECO:0007669"/>
    <property type="project" value="InterPro"/>
</dbReference>
<dbReference type="InterPro" id="IPR027417">
    <property type="entry name" value="P-loop_NTPase"/>
</dbReference>
<dbReference type="Proteomes" id="UP000494165">
    <property type="component" value="Unassembled WGS sequence"/>
</dbReference>
<proteinExistence type="inferred from homology"/>
<dbReference type="GO" id="GO:0008017">
    <property type="term" value="F:microtubule binding"/>
    <property type="evidence" value="ECO:0007669"/>
    <property type="project" value="UniProtKB-UniRule"/>
</dbReference>
<dbReference type="Pfam" id="PF17862">
    <property type="entry name" value="AAA_lid_3"/>
    <property type="match status" value="1"/>
</dbReference>
<dbReference type="InterPro" id="IPR015415">
    <property type="entry name" value="Spast_Vps4_C"/>
</dbReference>
<keyword evidence="7 8" id="KW-0413">Isomerase</keyword>
<dbReference type="PANTHER" id="PTHR23074:SF152">
    <property type="entry name" value="KATANIN P60 ATPASE-CONTAINING SUBUNIT A1"/>
    <property type="match status" value="1"/>
</dbReference>
<reference evidence="11 12" key="1">
    <citation type="submission" date="2020-04" db="EMBL/GenBank/DDBJ databases">
        <authorList>
            <person name="Alioto T."/>
            <person name="Alioto T."/>
            <person name="Gomez Garrido J."/>
        </authorList>
    </citation>
    <scope>NUCLEOTIDE SEQUENCE [LARGE SCALE GENOMIC DNA]</scope>
</reference>
<dbReference type="GO" id="GO:0005874">
    <property type="term" value="C:microtubule"/>
    <property type="evidence" value="ECO:0007669"/>
    <property type="project" value="UniProtKB-KW"/>
</dbReference>
<dbReference type="GO" id="GO:0051013">
    <property type="term" value="P:microtubule severing"/>
    <property type="evidence" value="ECO:0007669"/>
    <property type="project" value="UniProtKB-UniRule"/>
</dbReference>
<keyword evidence="8" id="KW-0132">Cell division</keyword>
<evidence type="ECO:0000256" key="9">
    <source>
        <dbReference type="SAM" id="MobiDB-lite"/>
    </source>
</evidence>
<dbReference type="Gene3D" id="3.40.50.300">
    <property type="entry name" value="P-loop containing nucleotide triphosphate hydrolases"/>
    <property type="match status" value="1"/>
</dbReference>
<keyword evidence="8" id="KW-0131">Cell cycle</keyword>
<keyword evidence="3 8" id="KW-0493">Microtubule</keyword>
<keyword evidence="4 8" id="KW-0547">Nucleotide-binding</keyword>
<evidence type="ECO:0000256" key="6">
    <source>
        <dbReference type="ARBA" id="ARBA00023212"/>
    </source>
</evidence>
<dbReference type="PROSITE" id="PS00674">
    <property type="entry name" value="AAA"/>
    <property type="match status" value="1"/>
</dbReference>
<dbReference type="OrthoDB" id="5334845at2759"/>
<evidence type="ECO:0000313" key="12">
    <source>
        <dbReference type="Proteomes" id="UP000494165"/>
    </source>
</evidence>
<dbReference type="SUPFAM" id="SSF52540">
    <property type="entry name" value="P-loop containing nucleoside triphosphate hydrolases"/>
    <property type="match status" value="1"/>
</dbReference>
<dbReference type="InterPro" id="IPR003959">
    <property type="entry name" value="ATPase_AAA_core"/>
</dbReference>
<dbReference type="InterPro" id="IPR003593">
    <property type="entry name" value="AAA+_ATPase"/>
</dbReference>
<keyword evidence="6 8" id="KW-0206">Cytoskeleton</keyword>
<sequence>MACHEVTGPARLHLGVAPRPVVSGAARAPLAAGQLRVARRRQVCQRRAPAMDEAQENVRVEFEVTLPLSALRPTCHSMWGCNPAPPAPAFQHVARMMDSLLLDSMQPFTFTKITTQQLNRPKNKQPKQSKPAPMKPQRQAPPPTTGCQSRHKTHSRRKKFKDSEDEARIIYKTQDTFNIKRAEPVVEPASYEPKKAGNPPSSDKWVASLRKRDPELQPSLPAINNRSRSNSQTAGYPRVKSRSVDRIHSRMKPLKPLTKAVSKDDELCPSPKSGKGAFPLGPGVEPHLVDTVEKDVLVRNPGVPWDRVAGLRAAKATLQEAAILPLIMPEYFRGIRRPWRGVLMVGPPGTGKTMLAKAVATECSTTFFNISSATLTSKYRGDSEKLIKILFEMARFHAPSTIFIDELDSLCSSRGSDSEHEASRRFKAELLIQMDGLDSSTDERVVMVLAATNHPWDIDEAFRRRFEKRIYIPLPDAESRVELLELCLQGVKLEPGVNLKSLSSQLEGYSGCDIGNVCRDAAMMSMRRMITGKTSDEIRAIRKEEVDLPVTADDFKEAISRCKKSVSNNDKSRYEQWVSEFGAS</sequence>
<dbReference type="Pfam" id="PF09336">
    <property type="entry name" value="Vps4_C"/>
    <property type="match status" value="1"/>
</dbReference>
<accession>A0A8S1D7P3</accession>
<keyword evidence="12" id="KW-1185">Reference proteome</keyword>
<dbReference type="GO" id="GO:0008568">
    <property type="term" value="F:microtubule severing ATPase activity"/>
    <property type="evidence" value="ECO:0007669"/>
    <property type="project" value="UniProtKB-EC"/>
</dbReference>
<feature type="compositionally biased region" description="Basic residues" evidence="9">
    <location>
        <begin position="149"/>
        <end position="160"/>
    </location>
</feature>
<name>A0A8S1D7P3_9INSE</name>
<comment type="similarity">
    <text evidence="8">Belongs to the AAA ATPase family. Katanin p60 subunit A1 subfamily.</text>
</comment>
<dbReference type="PANTHER" id="PTHR23074">
    <property type="entry name" value="AAA DOMAIN-CONTAINING"/>
    <property type="match status" value="1"/>
</dbReference>
<feature type="region of interest" description="Disordered" evidence="9">
    <location>
        <begin position="113"/>
        <end position="167"/>
    </location>
</feature>
<evidence type="ECO:0000256" key="3">
    <source>
        <dbReference type="ARBA" id="ARBA00022701"/>
    </source>
</evidence>
<feature type="compositionally biased region" description="Polar residues" evidence="9">
    <location>
        <begin position="222"/>
        <end position="234"/>
    </location>
</feature>
<dbReference type="SMART" id="SM00382">
    <property type="entry name" value="AAA"/>
    <property type="match status" value="1"/>
</dbReference>
<comment type="subunit">
    <text evidence="8">Can homooligomerize into hexameric rings, which may be promoted by interaction with microtubules. Interacts with KATNB1, which may serve as a targeting subunit.</text>
</comment>
<feature type="region of interest" description="Disordered" evidence="9">
    <location>
        <begin position="215"/>
        <end position="246"/>
    </location>
</feature>
<dbReference type="GO" id="GO:0005813">
    <property type="term" value="C:centrosome"/>
    <property type="evidence" value="ECO:0007669"/>
    <property type="project" value="UniProtKB-SubCell"/>
</dbReference>
<comment type="subcellular location">
    <subcellularLocation>
        <location evidence="1">Cytoplasm</location>
        <location evidence="1">Cytoskeleton</location>
    </subcellularLocation>
    <subcellularLocation>
        <location evidence="8">Cytoplasm</location>
    </subcellularLocation>
    <subcellularLocation>
        <location evidence="8">Cytoplasm</location>
        <location evidence="8">Cytoskeleton</location>
        <location evidence="8">Microtubule organizing center</location>
        <location evidence="8">Centrosome</location>
    </subcellularLocation>
    <subcellularLocation>
        <location evidence="8">Cytoplasm</location>
        <location evidence="8">Cytoskeleton</location>
        <location evidence="8">Spindle pole</location>
    </subcellularLocation>
    <subcellularLocation>
        <location evidence="8">Cytoplasm</location>
        <location evidence="8">Cytoskeleton</location>
        <location evidence="8">Spindle</location>
    </subcellularLocation>
    <text evidence="8">Predominantly cytoplasmic. Also localized to the interphase centrosome and the mitotic spindle poles. Enhanced recruitment to the mitotic spindle poles requires microtubules and interaction with KATNB1.</text>
</comment>
<dbReference type="HAMAP" id="MF_03023">
    <property type="entry name" value="Katanin_p60_A1"/>
    <property type="match status" value="1"/>
</dbReference>
<feature type="region of interest" description="Disordered" evidence="9">
    <location>
        <begin position="258"/>
        <end position="282"/>
    </location>
</feature>
<dbReference type="EMBL" id="CADEPI010000127">
    <property type="protein sequence ID" value="CAB3376369.1"/>
    <property type="molecule type" value="Genomic_DNA"/>
</dbReference>
<evidence type="ECO:0000256" key="1">
    <source>
        <dbReference type="ARBA" id="ARBA00004245"/>
    </source>
</evidence>
<dbReference type="InterPro" id="IPR003960">
    <property type="entry name" value="ATPase_AAA_CS"/>
</dbReference>
<dbReference type="AlphaFoldDB" id="A0A8S1D7P3"/>
<gene>
    <name evidence="8" type="primary">KATNA1</name>
    <name evidence="11" type="ORF">CLODIP_2_CD03711</name>
</gene>
<keyword evidence="5 8" id="KW-0067">ATP-binding</keyword>